<dbReference type="PANTHER" id="PTHR47926">
    <property type="entry name" value="PENTATRICOPEPTIDE REPEAT-CONTAINING PROTEIN"/>
    <property type="match status" value="1"/>
</dbReference>
<dbReference type="PROSITE" id="PS51375">
    <property type="entry name" value="PPR"/>
    <property type="match status" value="3"/>
</dbReference>
<evidence type="ECO:0000256" key="2">
    <source>
        <dbReference type="PROSITE-ProRule" id="PRU00708"/>
    </source>
</evidence>
<accession>A0A022QV00</accession>
<dbReference type="FunFam" id="1.25.40.10:FF:000348">
    <property type="entry name" value="Pentatricopeptide repeat-containing protein chloroplastic"/>
    <property type="match status" value="1"/>
</dbReference>
<dbReference type="AlphaFoldDB" id="A0A022QV00"/>
<dbReference type="eggNOG" id="KOG4197">
    <property type="taxonomic scope" value="Eukaryota"/>
</dbReference>
<dbReference type="GO" id="GO:0003723">
    <property type="term" value="F:RNA binding"/>
    <property type="evidence" value="ECO:0007669"/>
    <property type="project" value="InterPro"/>
</dbReference>
<organism evidence="3 4">
    <name type="scientific">Erythranthe guttata</name>
    <name type="common">Yellow monkey flower</name>
    <name type="synonym">Mimulus guttatus</name>
    <dbReference type="NCBI Taxonomy" id="4155"/>
    <lineage>
        <taxon>Eukaryota</taxon>
        <taxon>Viridiplantae</taxon>
        <taxon>Streptophyta</taxon>
        <taxon>Embryophyta</taxon>
        <taxon>Tracheophyta</taxon>
        <taxon>Spermatophyta</taxon>
        <taxon>Magnoliopsida</taxon>
        <taxon>eudicotyledons</taxon>
        <taxon>Gunneridae</taxon>
        <taxon>Pentapetalae</taxon>
        <taxon>asterids</taxon>
        <taxon>lamiids</taxon>
        <taxon>Lamiales</taxon>
        <taxon>Phrymaceae</taxon>
        <taxon>Erythranthe</taxon>
    </lineage>
</organism>
<dbReference type="STRING" id="4155.A0A022QV00"/>
<dbReference type="FunFam" id="1.25.40.10:FF:000090">
    <property type="entry name" value="Pentatricopeptide repeat-containing protein, chloroplastic"/>
    <property type="match status" value="1"/>
</dbReference>
<reference evidence="3 4" key="1">
    <citation type="journal article" date="2013" name="Proc. Natl. Acad. Sci. U.S.A.">
        <title>Fine-scale variation in meiotic recombination in Mimulus inferred from population shotgun sequencing.</title>
        <authorList>
            <person name="Hellsten U."/>
            <person name="Wright K.M."/>
            <person name="Jenkins J."/>
            <person name="Shu S."/>
            <person name="Yuan Y."/>
            <person name="Wessler S.R."/>
            <person name="Schmutz J."/>
            <person name="Willis J.H."/>
            <person name="Rokhsar D.S."/>
        </authorList>
    </citation>
    <scope>NUCLEOTIDE SEQUENCE [LARGE SCALE GENOMIC DNA]</scope>
    <source>
        <strain evidence="4">cv. DUN x IM62</strain>
    </source>
</reference>
<dbReference type="Pfam" id="PF20431">
    <property type="entry name" value="E_motif"/>
    <property type="match status" value="1"/>
</dbReference>
<dbReference type="Proteomes" id="UP000030748">
    <property type="component" value="Unassembled WGS sequence"/>
</dbReference>
<dbReference type="PANTHER" id="PTHR47926:SF436">
    <property type="entry name" value="PENTATRICOPEPTIDE REPEAT-CONTAINING PROTEIN ELI1, CHLOROPLASTIC-LIKE ISOFORM X2"/>
    <property type="match status" value="1"/>
</dbReference>
<proteinExistence type="predicted"/>
<name>A0A022QV00_ERYGU</name>
<feature type="repeat" description="PPR" evidence="2">
    <location>
        <begin position="229"/>
        <end position="263"/>
    </location>
</feature>
<dbReference type="Gene3D" id="1.25.40.10">
    <property type="entry name" value="Tetratricopeptide repeat domain"/>
    <property type="match status" value="3"/>
</dbReference>
<dbReference type="InterPro" id="IPR046848">
    <property type="entry name" value="E_motif"/>
</dbReference>
<keyword evidence="1" id="KW-0677">Repeat</keyword>
<dbReference type="InterPro" id="IPR002885">
    <property type="entry name" value="PPR_rpt"/>
</dbReference>
<dbReference type="InterPro" id="IPR011990">
    <property type="entry name" value="TPR-like_helical_dom_sf"/>
</dbReference>
<dbReference type="Pfam" id="PF01535">
    <property type="entry name" value="PPR"/>
    <property type="match status" value="5"/>
</dbReference>
<protein>
    <recommendedName>
        <fullName evidence="5">Pentacotripeptide-repeat region of PRORP domain-containing protein</fullName>
    </recommendedName>
</protein>
<evidence type="ECO:0008006" key="5">
    <source>
        <dbReference type="Google" id="ProtNLM"/>
    </source>
</evidence>
<evidence type="ECO:0000313" key="4">
    <source>
        <dbReference type="Proteomes" id="UP000030748"/>
    </source>
</evidence>
<feature type="repeat" description="PPR" evidence="2">
    <location>
        <begin position="97"/>
        <end position="127"/>
    </location>
</feature>
<gene>
    <name evidence="3" type="ORF">MIMGU_mgv1a017701mg</name>
</gene>
<evidence type="ECO:0000256" key="1">
    <source>
        <dbReference type="ARBA" id="ARBA00022737"/>
    </source>
</evidence>
<feature type="repeat" description="PPR" evidence="2">
    <location>
        <begin position="128"/>
        <end position="162"/>
    </location>
</feature>
<dbReference type="NCBIfam" id="TIGR00756">
    <property type="entry name" value="PPR"/>
    <property type="match status" value="4"/>
</dbReference>
<dbReference type="GO" id="GO:0009451">
    <property type="term" value="P:RNA modification"/>
    <property type="evidence" value="ECO:0000318"/>
    <property type="project" value="GO_Central"/>
</dbReference>
<dbReference type="EMBL" id="KI631068">
    <property type="protein sequence ID" value="EYU30350.1"/>
    <property type="molecule type" value="Genomic_DNA"/>
</dbReference>
<dbReference type="InterPro" id="IPR046960">
    <property type="entry name" value="PPR_At4g14850-like_plant"/>
</dbReference>
<keyword evidence="4" id="KW-1185">Reference proteome</keyword>
<evidence type="ECO:0000313" key="3">
    <source>
        <dbReference type="EMBL" id="EYU30350.1"/>
    </source>
</evidence>
<dbReference type="Pfam" id="PF13041">
    <property type="entry name" value="PPR_2"/>
    <property type="match status" value="1"/>
</dbReference>
<sequence>MMRGYVQSNQPVDAILCYRDMLKDGLIKNNYTFTPLVKACSMVSPELRHMGLSVHAHIAKLGFLHDPFIASALISFYNSILDMATAEDLFDEIPVRDVVLRTTMIDGYGKTGDVEKARVMFDEMPERNVISWSAIMAAYSRASDFREVLCLYRRMEESNLKPNESILVSALTACAHLGASAQGIWIHSYAEKCKYTSNPILATALVDMYSKCGFLKLALQIFEKIHYKDSGAWNAIISGFAMNGDATKSLELFNNMVSSGTKPTEATFVAILTACTHAKLVETGLSLLKSMSGVHKIRPKIEHYACVVDLLARSGKLEEAEEFIDEKIGEIGEGDFNVWGALLGACRVYGRVDIGNRLWRKIANKGKVDYGIYVLVYNMYREAGLNDEAKSVRRLMETKQMRKKPGCSAVEVNGIVREFFAGDVLHPRDDRMCEILDSLLSDVSCPISLYEYD</sequence>